<dbReference type="AlphaFoldDB" id="A0A0C3PXV9"/>
<reference evidence="2 3" key="1">
    <citation type="submission" date="2014-04" db="EMBL/GenBank/DDBJ databases">
        <authorList>
            <consortium name="DOE Joint Genome Institute"/>
            <person name="Kuo A."/>
            <person name="Kohler A."/>
            <person name="Costa M.D."/>
            <person name="Nagy L.G."/>
            <person name="Floudas D."/>
            <person name="Copeland A."/>
            <person name="Barry K.W."/>
            <person name="Cichocki N."/>
            <person name="Veneault-Fourrey C."/>
            <person name="LaButti K."/>
            <person name="Lindquist E.A."/>
            <person name="Lipzen A."/>
            <person name="Lundell T."/>
            <person name="Morin E."/>
            <person name="Murat C."/>
            <person name="Sun H."/>
            <person name="Tunlid A."/>
            <person name="Henrissat B."/>
            <person name="Grigoriev I.V."/>
            <person name="Hibbett D.S."/>
            <person name="Martin F."/>
            <person name="Nordberg H.P."/>
            <person name="Cantor M.N."/>
            <person name="Hua S.X."/>
        </authorList>
    </citation>
    <scope>NUCLEOTIDE SEQUENCE [LARGE SCALE GENOMIC DNA]</scope>
    <source>
        <strain evidence="2 3">Marx 270</strain>
    </source>
</reference>
<dbReference type="EMBL" id="KN831945">
    <property type="protein sequence ID" value="KIO13894.1"/>
    <property type="molecule type" value="Genomic_DNA"/>
</dbReference>
<feature type="transmembrane region" description="Helical" evidence="1">
    <location>
        <begin position="26"/>
        <end position="48"/>
    </location>
</feature>
<dbReference type="STRING" id="870435.A0A0C3PXV9"/>
<evidence type="ECO:0000313" key="3">
    <source>
        <dbReference type="Proteomes" id="UP000054217"/>
    </source>
</evidence>
<evidence type="ECO:0000313" key="2">
    <source>
        <dbReference type="EMBL" id="KIO13894.1"/>
    </source>
</evidence>
<proteinExistence type="predicted"/>
<gene>
    <name evidence="2" type="ORF">M404DRAFT_992137</name>
</gene>
<keyword evidence="1" id="KW-0472">Membrane</keyword>
<accession>A0A0C3PXV9</accession>
<dbReference type="Pfam" id="PF10306">
    <property type="entry name" value="FLILHELTA"/>
    <property type="match status" value="1"/>
</dbReference>
<evidence type="ECO:0000256" key="1">
    <source>
        <dbReference type="SAM" id="Phobius"/>
    </source>
</evidence>
<protein>
    <submittedName>
        <fullName evidence="2">Uncharacterized protein</fullName>
    </submittedName>
</protein>
<dbReference type="HOGENOM" id="CLU_106792_0_0_1"/>
<dbReference type="InParanoid" id="A0A0C3PXV9"/>
<dbReference type="PANTHER" id="PTHR28002">
    <property type="entry name" value="MIOREX COMPLEX COMPONENT 11"/>
    <property type="match status" value="1"/>
</dbReference>
<dbReference type="GO" id="GO:0005739">
    <property type="term" value="C:mitochondrion"/>
    <property type="evidence" value="ECO:0007669"/>
    <property type="project" value="TreeGrafter"/>
</dbReference>
<dbReference type="PANTHER" id="PTHR28002:SF1">
    <property type="entry name" value="MIOREX COMPLEX COMPONENT 11"/>
    <property type="match status" value="1"/>
</dbReference>
<organism evidence="2 3">
    <name type="scientific">Pisolithus tinctorius Marx 270</name>
    <dbReference type="NCBI Taxonomy" id="870435"/>
    <lineage>
        <taxon>Eukaryota</taxon>
        <taxon>Fungi</taxon>
        <taxon>Dikarya</taxon>
        <taxon>Basidiomycota</taxon>
        <taxon>Agaricomycotina</taxon>
        <taxon>Agaricomycetes</taxon>
        <taxon>Agaricomycetidae</taxon>
        <taxon>Boletales</taxon>
        <taxon>Sclerodermatineae</taxon>
        <taxon>Pisolithaceae</taxon>
        <taxon>Pisolithus</taxon>
    </lineage>
</organism>
<keyword evidence="1" id="KW-0812">Transmembrane</keyword>
<dbReference type="InterPro" id="IPR018811">
    <property type="entry name" value="MRX11"/>
</dbReference>
<dbReference type="Proteomes" id="UP000054217">
    <property type="component" value="Unassembled WGS sequence"/>
</dbReference>
<keyword evidence="1" id="KW-1133">Transmembrane helix</keyword>
<reference evidence="3" key="2">
    <citation type="submission" date="2015-01" db="EMBL/GenBank/DDBJ databases">
        <title>Evolutionary Origins and Diversification of the Mycorrhizal Mutualists.</title>
        <authorList>
            <consortium name="DOE Joint Genome Institute"/>
            <consortium name="Mycorrhizal Genomics Consortium"/>
            <person name="Kohler A."/>
            <person name="Kuo A."/>
            <person name="Nagy L.G."/>
            <person name="Floudas D."/>
            <person name="Copeland A."/>
            <person name="Barry K.W."/>
            <person name="Cichocki N."/>
            <person name="Veneault-Fourrey C."/>
            <person name="LaButti K."/>
            <person name="Lindquist E.A."/>
            <person name="Lipzen A."/>
            <person name="Lundell T."/>
            <person name="Morin E."/>
            <person name="Murat C."/>
            <person name="Riley R."/>
            <person name="Ohm R."/>
            <person name="Sun H."/>
            <person name="Tunlid A."/>
            <person name="Henrissat B."/>
            <person name="Grigoriev I.V."/>
            <person name="Hibbett D.S."/>
            <person name="Martin F."/>
        </authorList>
    </citation>
    <scope>NUCLEOTIDE SEQUENCE [LARGE SCALE GENOMIC DNA]</scope>
    <source>
        <strain evidence="3">Marx 270</strain>
    </source>
</reference>
<name>A0A0C3PXV9_PISTI</name>
<keyword evidence="3" id="KW-1185">Reference proteome</keyword>
<dbReference type="OrthoDB" id="5580261at2759"/>
<sequence length="175" mass="19421">MPTLRQSYHNALTSLSTRTGTPLPSLIFSFAVLHELTAIIPLAGIFFASRQLGLGERVVGQFVHSDAVRDEPSWLNDHLTQWVGEGERWAERVGRRYGVFGFSKGQPPVSAADDIQPRRVSSVIAGDVANAVFAYAMVKALLPIRVGLSLYLSPSFSRRVLDPIRLRAVKFFRKN</sequence>